<feature type="compositionally biased region" description="Basic and acidic residues" evidence="4">
    <location>
        <begin position="149"/>
        <end position="169"/>
    </location>
</feature>
<feature type="compositionally biased region" description="Acidic residues" evidence="4">
    <location>
        <begin position="125"/>
        <end position="148"/>
    </location>
</feature>
<dbReference type="GO" id="GO:0005840">
    <property type="term" value="C:ribosome"/>
    <property type="evidence" value="ECO:0007669"/>
    <property type="project" value="InterPro"/>
</dbReference>
<evidence type="ECO:0000313" key="5">
    <source>
        <dbReference type="EMBL" id="PIR38797.1"/>
    </source>
</evidence>
<evidence type="ECO:0000256" key="4">
    <source>
        <dbReference type="SAM" id="MobiDB-lite"/>
    </source>
</evidence>
<dbReference type="InterPro" id="IPR000529">
    <property type="entry name" value="Ribosomal_bS6"/>
</dbReference>
<dbReference type="SUPFAM" id="SSF54995">
    <property type="entry name" value="Ribosomal protein S6"/>
    <property type="match status" value="1"/>
</dbReference>
<evidence type="ECO:0000256" key="2">
    <source>
        <dbReference type="ARBA" id="ARBA00035294"/>
    </source>
</evidence>
<dbReference type="InterPro" id="IPR020814">
    <property type="entry name" value="Ribosomal_S6_plastid/chlpt"/>
</dbReference>
<feature type="region of interest" description="Disordered" evidence="4">
    <location>
        <begin position="114"/>
        <end position="169"/>
    </location>
</feature>
<sequence length="169" mass="19502">MQNELTVYETGFHLNPSLPEGEVLGKVTDLKDHISSRGGVFISEGFPTLRPLTYTIVKRIGNENKRFNQSYFGWIKFEMTPEAIVDFKKVLENDNDIIRFLIIKTVREDTMISTRPEFRLPGEEKVEDEAGQSNEEEKEDLTPEEEAEIDRSIDDLVSSTDKEEENKQE</sequence>
<dbReference type="CDD" id="cd00473">
    <property type="entry name" value="bS6"/>
    <property type="match status" value="1"/>
</dbReference>
<protein>
    <recommendedName>
        <fullName evidence="2">Small ribosomal subunit protein bS6</fullName>
    </recommendedName>
    <alternativeName>
        <fullName evidence="3">30S ribosomal protein S6</fullName>
    </alternativeName>
</protein>
<reference evidence="5 6" key="1">
    <citation type="submission" date="2017-09" db="EMBL/GenBank/DDBJ databases">
        <title>Depth-based differentiation of microbial function through sediment-hosted aquifers and enrichment of novel symbionts in the deep terrestrial subsurface.</title>
        <authorList>
            <person name="Probst A.J."/>
            <person name="Ladd B."/>
            <person name="Jarett J.K."/>
            <person name="Geller-Mcgrath D.E."/>
            <person name="Sieber C.M."/>
            <person name="Emerson J.B."/>
            <person name="Anantharaman K."/>
            <person name="Thomas B.C."/>
            <person name="Malmstrom R."/>
            <person name="Stieglmeier M."/>
            <person name="Klingl A."/>
            <person name="Woyke T."/>
            <person name="Ryan C.M."/>
            <person name="Banfield J.F."/>
        </authorList>
    </citation>
    <scope>NUCLEOTIDE SEQUENCE [LARGE SCALE GENOMIC DNA]</scope>
    <source>
        <strain evidence="5">CG10_big_fil_rev_8_21_14_0_10_42_12</strain>
    </source>
</reference>
<accession>A0A2H0QX10</accession>
<feature type="compositionally biased region" description="Basic and acidic residues" evidence="4">
    <location>
        <begin position="114"/>
        <end position="124"/>
    </location>
</feature>
<evidence type="ECO:0000256" key="3">
    <source>
        <dbReference type="ARBA" id="ARBA00035520"/>
    </source>
</evidence>
<dbReference type="InterPro" id="IPR014717">
    <property type="entry name" value="Transl_elong_EF1B/ribsomal_bS6"/>
</dbReference>
<comment type="similarity">
    <text evidence="1">Belongs to the bacterial ribosomal protein bS6 family.</text>
</comment>
<proteinExistence type="inferred from homology"/>
<dbReference type="GO" id="GO:0019843">
    <property type="term" value="F:rRNA binding"/>
    <property type="evidence" value="ECO:0007669"/>
    <property type="project" value="InterPro"/>
</dbReference>
<evidence type="ECO:0000313" key="6">
    <source>
        <dbReference type="Proteomes" id="UP000231333"/>
    </source>
</evidence>
<dbReference type="Proteomes" id="UP000231333">
    <property type="component" value="Unassembled WGS sequence"/>
</dbReference>
<organism evidence="5 6">
    <name type="scientific">Candidatus Zambryskibacteria bacterium CG10_big_fil_rev_8_21_14_0_10_42_12</name>
    <dbReference type="NCBI Taxonomy" id="1975115"/>
    <lineage>
        <taxon>Bacteria</taxon>
        <taxon>Candidatus Zambryskiibacteriota</taxon>
    </lineage>
</organism>
<dbReference type="GO" id="GO:0006412">
    <property type="term" value="P:translation"/>
    <property type="evidence" value="ECO:0007669"/>
    <property type="project" value="InterPro"/>
</dbReference>
<name>A0A2H0QX10_9BACT</name>
<dbReference type="GO" id="GO:0003735">
    <property type="term" value="F:structural constituent of ribosome"/>
    <property type="evidence" value="ECO:0007669"/>
    <property type="project" value="InterPro"/>
</dbReference>
<comment type="caution">
    <text evidence="5">The sequence shown here is derived from an EMBL/GenBank/DDBJ whole genome shotgun (WGS) entry which is preliminary data.</text>
</comment>
<dbReference type="InterPro" id="IPR035980">
    <property type="entry name" value="Ribosomal_bS6_sf"/>
</dbReference>
<evidence type="ECO:0000256" key="1">
    <source>
        <dbReference type="ARBA" id="ARBA00009512"/>
    </source>
</evidence>
<dbReference type="AlphaFoldDB" id="A0A2H0QX10"/>
<dbReference type="EMBL" id="PCXL01000008">
    <property type="protein sequence ID" value="PIR38797.1"/>
    <property type="molecule type" value="Genomic_DNA"/>
</dbReference>
<dbReference type="Gene3D" id="3.30.70.60">
    <property type="match status" value="1"/>
</dbReference>
<dbReference type="Pfam" id="PF01250">
    <property type="entry name" value="Ribosomal_S6"/>
    <property type="match status" value="1"/>
</dbReference>
<gene>
    <name evidence="5" type="ORF">COV34_00560</name>
</gene>